<dbReference type="Proteomes" id="UP001162992">
    <property type="component" value="Chromosome 9"/>
</dbReference>
<accession>A0ACC2CN78</accession>
<name>A0ACC2CN78_DIPCM</name>
<keyword evidence="2" id="KW-1185">Reference proteome</keyword>
<proteinExistence type="predicted"/>
<evidence type="ECO:0000313" key="1">
    <source>
        <dbReference type="EMBL" id="KAJ7543385.1"/>
    </source>
</evidence>
<gene>
    <name evidence="1" type="ORF">O6H91_09G035600</name>
</gene>
<protein>
    <submittedName>
        <fullName evidence="1">Uncharacterized protein</fullName>
    </submittedName>
</protein>
<organism evidence="1 2">
    <name type="scientific">Diphasiastrum complanatum</name>
    <name type="common">Issler's clubmoss</name>
    <name type="synonym">Lycopodium complanatum</name>
    <dbReference type="NCBI Taxonomy" id="34168"/>
    <lineage>
        <taxon>Eukaryota</taxon>
        <taxon>Viridiplantae</taxon>
        <taxon>Streptophyta</taxon>
        <taxon>Embryophyta</taxon>
        <taxon>Tracheophyta</taxon>
        <taxon>Lycopodiopsida</taxon>
        <taxon>Lycopodiales</taxon>
        <taxon>Lycopodiaceae</taxon>
        <taxon>Lycopodioideae</taxon>
        <taxon>Diphasiastrum</taxon>
    </lineage>
</organism>
<reference evidence="2" key="1">
    <citation type="journal article" date="2024" name="Proc. Natl. Acad. Sci. U.S.A.">
        <title>Extraordinary preservation of gene collinearity over three hundred million years revealed in homosporous lycophytes.</title>
        <authorList>
            <person name="Li C."/>
            <person name="Wickell D."/>
            <person name="Kuo L.Y."/>
            <person name="Chen X."/>
            <person name="Nie B."/>
            <person name="Liao X."/>
            <person name="Peng D."/>
            <person name="Ji J."/>
            <person name="Jenkins J."/>
            <person name="Williams M."/>
            <person name="Shu S."/>
            <person name="Plott C."/>
            <person name="Barry K."/>
            <person name="Rajasekar S."/>
            <person name="Grimwood J."/>
            <person name="Han X."/>
            <person name="Sun S."/>
            <person name="Hou Z."/>
            <person name="He W."/>
            <person name="Dai G."/>
            <person name="Sun C."/>
            <person name="Schmutz J."/>
            <person name="Leebens-Mack J.H."/>
            <person name="Li F.W."/>
            <person name="Wang L."/>
        </authorList>
    </citation>
    <scope>NUCLEOTIDE SEQUENCE [LARGE SCALE GENOMIC DNA]</scope>
    <source>
        <strain evidence="2">cv. PW_Plant_1</strain>
    </source>
</reference>
<sequence length="224" mass="24975">MDVNETGQAFSASSEPLIKFVELGQEYPLPYGWERCLDLKSGLIHFIDRITGMKTDADPREKHTSRSSHFSVGVRSSTILSVTTTKHCDVRTRKRSKQRQVQKKIAVNERTKDMEDPPDARGSTSMLELSSWDSIEPSNAFTSPATSSAVSSTSFWGDEDHNPEINSHSLHMDSKNTVEGTASVMVTMGCTCCYMYMMLSKTDVRCPRCGGTSLITFTKPHKLH</sequence>
<comment type="caution">
    <text evidence="1">The sequence shown here is derived from an EMBL/GenBank/DDBJ whole genome shotgun (WGS) entry which is preliminary data.</text>
</comment>
<dbReference type="EMBL" id="CM055100">
    <property type="protein sequence ID" value="KAJ7543385.1"/>
    <property type="molecule type" value="Genomic_DNA"/>
</dbReference>
<evidence type="ECO:0000313" key="2">
    <source>
        <dbReference type="Proteomes" id="UP001162992"/>
    </source>
</evidence>